<organism evidence="3 4">
    <name type="scientific">Lasiosphaeria ovina</name>
    <dbReference type="NCBI Taxonomy" id="92902"/>
    <lineage>
        <taxon>Eukaryota</taxon>
        <taxon>Fungi</taxon>
        <taxon>Dikarya</taxon>
        <taxon>Ascomycota</taxon>
        <taxon>Pezizomycotina</taxon>
        <taxon>Sordariomycetes</taxon>
        <taxon>Sordariomycetidae</taxon>
        <taxon>Sordariales</taxon>
        <taxon>Lasiosphaeriaceae</taxon>
        <taxon>Lasiosphaeria</taxon>
    </lineage>
</organism>
<reference evidence="3" key="1">
    <citation type="journal article" date="2023" name="Mol. Phylogenet. Evol.">
        <title>Genome-scale phylogeny and comparative genomics of the fungal order Sordariales.</title>
        <authorList>
            <person name="Hensen N."/>
            <person name="Bonometti L."/>
            <person name="Westerberg I."/>
            <person name="Brannstrom I.O."/>
            <person name="Guillou S."/>
            <person name="Cros-Aarteil S."/>
            <person name="Calhoun S."/>
            <person name="Haridas S."/>
            <person name="Kuo A."/>
            <person name="Mondo S."/>
            <person name="Pangilinan J."/>
            <person name="Riley R."/>
            <person name="LaButti K."/>
            <person name="Andreopoulos B."/>
            <person name="Lipzen A."/>
            <person name="Chen C."/>
            <person name="Yan M."/>
            <person name="Daum C."/>
            <person name="Ng V."/>
            <person name="Clum A."/>
            <person name="Steindorff A."/>
            <person name="Ohm R.A."/>
            <person name="Martin F."/>
            <person name="Silar P."/>
            <person name="Natvig D.O."/>
            <person name="Lalanne C."/>
            <person name="Gautier V."/>
            <person name="Ament-Velasquez S.L."/>
            <person name="Kruys A."/>
            <person name="Hutchinson M.I."/>
            <person name="Powell A.J."/>
            <person name="Barry K."/>
            <person name="Miller A.N."/>
            <person name="Grigoriev I.V."/>
            <person name="Debuchy R."/>
            <person name="Gladieux P."/>
            <person name="Hiltunen Thoren M."/>
            <person name="Johannesson H."/>
        </authorList>
    </citation>
    <scope>NUCLEOTIDE SEQUENCE</scope>
    <source>
        <strain evidence="3">CBS 958.72</strain>
    </source>
</reference>
<reference evidence="3" key="2">
    <citation type="submission" date="2023-06" db="EMBL/GenBank/DDBJ databases">
        <authorList>
            <consortium name="Lawrence Berkeley National Laboratory"/>
            <person name="Haridas S."/>
            <person name="Hensen N."/>
            <person name="Bonometti L."/>
            <person name="Westerberg I."/>
            <person name="Brannstrom I.O."/>
            <person name="Guillou S."/>
            <person name="Cros-Aarteil S."/>
            <person name="Calhoun S."/>
            <person name="Kuo A."/>
            <person name="Mondo S."/>
            <person name="Pangilinan J."/>
            <person name="Riley R."/>
            <person name="Labutti K."/>
            <person name="Andreopoulos B."/>
            <person name="Lipzen A."/>
            <person name="Chen C."/>
            <person name="Yanf M."/>
            <person name="Daum C."/>
            <person name="Ng V."/>
            <person name="Clum A."/>
            <person name="Steindorff A."/>
            <person name="Ohm R."/>
            <person name="Martin F."/>
            <person name="Silar P."/>
            <person name="Natvig D."/>
            <person name="Lalanne C."/>
            <person name="Gautier V."/>
            <person name="Ament-Velasquez S.L."/>
            <person name="Kruys A."/>
            <person name="Hutchinson M.I."/>
            <person name="Powell A.J."/>
            <person name="Barry K."/>
            <person name="Miller A.N."/>
            <person name="Grigoriev I.V."/>
            <person name="Debuchy R."/>
            <person name="Gladieux P."/>
            <person name="Thoren M.H."/>
            <person name="Johannesson H."/>
        </authorList>
    </citation>
    <scope>NUCLEOTIDE SEQUENCE</scope>
    <source>
        <strain evidence="3">CBS 958.72</strain>
    </source>
</reference>
<evidence type="ECO:0000256" key="2">
    <source>
        <dbReference type="SAM" id="SignalP"/>
    </source>
</evidence>
<protein>
    <recommendedName>
        <fullName evidence="5">Secreted protein</fullName>
    </recommendedName>
</protein>
<accession>A0AAE0KEG0</accession>
<evidence type="ECO:0000313" key="4">
    <source>
        <dbReference type="Proteomes" id="UP001287356"/>
    </source>
</evidence>
<gene>
    <name evidence="3" type="ORF">B0T24DRAFT_294843</name>
</gene>
<feature type="chain" id="PRO_5041991069" description="Secreted protein" evidence="2">
    <location>
        <begin position="17"/>
        <end position="185"/>
    </location>
</feature>
<evidence type="ECO:0000313" key="3">
    <source>
        <dbReference type="EMBL" id="KAK3374435.1"/>
    </source>
</evidence>
<dbReference type="AlphaFoldDB" id="A0AAE0KEG0"/>
<keyword evidence="2" id="KW-0732">Signal</keyword>
<evidence type="ECO:0000256" key="1">
    <source>
        <dbReference type="SAM" id="MobiDB-lite"/>
    </source>
</evidence>
<dbReference type="Proteomes" id="UP001287356">
    <property type="component" value="Unassembled WGS sequence"/>
</dbReference>
<proteinExistence type="predicted"/>
<name>A0AAE0KEG0_9PEZI</name>
<sequence length="185" mass="20463">MWIIMFFLSLLCPSHPHPYSIHTDCLAKISRAGPPHSNTNPTMGRKLSAKGRAAANIDDDSHEPCIRTPASDRESKEQTAHSAPVQLRTARTSRPVAFWEFASSLLVRSRESLIPSLRFNSFVPGTNHARITIHSPKPRMPSGRVAHRSKLSARVWLRPSVPAHSHSATPLRIGTRCVEANTAQV</sequence>
<comment type="caution">
    <text evidence="3">The sequence shown here is derived from an EMBL/GenBank/DDBJ whole genome shotgun (WGS) entry which is preliminary data.</text>
</comment>
<evidence type="ECO:0008006" key="5">
    <source>
        <dbReference type="Google" id="ProtNLM"/>
    </source>
</evidence>
<feature type="signal peptide" evidence="2">
    <location>
        <begin position="1"/>
        <end position="16"/>
    </location>
</feature>
<feature type="compositionally biased region" description="Basic and acidic residues" evidence="1">
    <location>
        <begin position="62"/>
        <end position="79"/>
    </location>
</feature>
<dbReference type="EMBL" id="JAULSN010000004">
    <property type="protein sequence ID" value="KAK3374435.1"/>
    <property type="molecule type" value="Genomic_DNA"/>
</dbReference>
<keyword evidence="4" id="KW-1185">Reference proteome</keyword>
<feature type="region of interest" description="Disordered" evidence="1">
    <location>
        <begin position="32"/>
        <end position="87"/>
    </location>
</feature>